<feature type="chain" id="PRO_5005895025" evidence="2">
    <location>
        <begin position="19"/>
        <end position="87"/>
    </location>
</feature>
<reference evidence="4" key="1">
    <citation type="submission" date="2017-02" db="UniProtKB">
        <authorList>
            <consortium name="WormBaseParasite"/>
        </authorList>
    </citation>
    <scope>IDENTIFICATION</scope>
</reference>
<proteinExistence type="predicted"/>
<evidence type="ECO:0000256" key="1">
    <source>
        <dbReference type="SAM" id="MobiDB-lite"/>
    </source>
</evidence>
<feature type="signal peptide" evidence="2">
    <location>
        <begin position="1"/>
        <end position="18"/>
    </location>
</feature>
<keyword evidence="2" id="KW-0732">Signal</keyword>
<evidence type="ECO:0000313" key="4">
    <source>
        <dbReference type="WBParaSite" id="SPAL_0001066525.1"/>
    </source>
</evidence>
<evidence type="ECO:0000256" key="2">
    <source>
        <dbReference type="SAM" id="SignalP"/>
    </source>
</evidence>
<dbReference type="WBParaSite" id="SPAL_0001066525.1">
    <property type="protein sequence ID" value="SPAL_0001066525.1"/>
    <property type="gene ID" value="SPAL_0001066525"/>
</dbReference>
<protein>
    <submittedName>
        <fullName evidence="4">Secreted protein</fullName>
    </submittedName>
</protein>
<feature type="compositionally biased region" description="Basic residues" evidence="1">
    <location>
        <begin position="70"/>
        <end position="87"/>
    </location>
</feature>
<accession>A0A0N5BY03</accession>
<sequence>MFFIIFILFIELIKFSLTSEKTPLLGGSGSNHAQRNIQVPFRLRSSNGGSGGLRSYAGQQVGGRWTLQNNRRHGNSQRKNRRHRHWG</sequence>
<dbReference type="AlphaFoldDB" id="A0A0N5BY03"/>
<keyword evidence="3" id="KW-1185">Reference proteome</keyword>
<feature type="region of interest" description="Disordered" evidence="1">
    <location>
        <begin position="44"/>
        <end position="87"/>
    </location>
</feature>
<name>A0A0N5BY03_STREA</name>
<organism evidence="3 4">
    <name type="scientific">Strongyloides papillosus</name>
    <name type="common">Intestinal threadworm</name>
    <dbReference type="NCBI Taxonomy" id="174720"/>
    <lineage>
        <taxon>Eukaryota</taxon>
        <taxon>Metazoa</taxon>
        <taxon>Ecdysozoa</taxon>
        <taxon>Nematoda</taxon>
        <taxon>Chromadorea</taxon>
        <taxon>Rhabditida</taxon>
        <taxon>Tylenchina</taxon>
        <taxon>Panagrolaimomorpha</taxon>
        <taxon>Strongyloidoidea</taxon>
        <taxon>Strongyloididae</taxon>
        <taxon>Strongyloides</taxon>
    </lineage>
</organism>
<dbReference type="Proteomes" id="UP000046392">
    <property type="component" value="Unplaced"/>
</dbReference>
<evidence type="ECO:0000313" key="3">
    <source>
        <dbReference type="Proteomes" id="UP000046392"/>
    </source>
</evidence>